<evidence type="ECO:0000256" key="1">
    <source>
        <dbReference type="SAM" id="MobiDB-lite"/>
    </source>
</evidence>
<dbReference type="Proteomes" id="UP000663828">
    <property type="component" value="Unassembled WGS sequence"/>
</dbReference>
<dbReference type="AlphaFoldDB" id="A0A816E916"/>
<feature type="region of interest" description="Disordered" evidence="1">
    <location>
        <begin position="223"/>
        <end position="281"/>
    </location>
</feature>
<evidence type="ECO:0000313" key="3">
    <source>
        <dbReference type="Proteomes" id="UP000663828"/>
    </source>
</evidence>
<feature type="compositionally biased region" description="Basic residues" evidence="1">
    <location>
        <begin position="340"/>
        <end position="349"/>
    </location>
</feature>
<feature type="region of interest" description="Disordered" evidence="1">
    <location>
        <begin position="14"/>
        <end position="35"/>
    </location>
</feature>
<gene>
    <name evidence="2" type="ORF">XAT740_LOCUS54271</name>
</gene>
<keyword evidence="3" id="KW-1185">Reference proteome</keyword>
<feature type="compositionally biased region" description="Polar residues" evidence="1">
    <location>
        <begin position="370"/>
        <end position="384"/>
    </location>
</feature>
<organism evidence="2 3">
    <name type="scientific">Adineta ricciae</name>
    <name type="common">Rotifer</name>
    <dbReference type="NCBI Taxonomy" id="249248"/>
    <lineage>
        <taxon>Eukaryota</taxon>
        <taxon>Metazoa</taxon>
        <taxon>Spiralia</taxon>
        <taxon>Gnathifera</taxon>
        <taxon>Rotifera</taxon>
        <taxon>Eurotatoria</taxon>
        <taxon>Bdelloidea</taxon>
        <taxon>Adinetida</taxon>
        <taxon>Adinetidae</taxon>
        <taxon>Adineta</taxon>
    </lineage>
</organism>
<feature type="compositionally biased region" description="Low complexity" evidence="1">
    <location>
        <begin position="309"/>
        <end position="324"/>
    </location>
</feature>
<comment type="caution">
    <text evidence="2">The sequence shown here is derived from an EMBL/GenBank/DDBJ whole genome shotgun (WGS) entry which is preliminary data.</text>
</comment>
<feature type="compositionally biased region" description="Polar residues" evidence="1">
    <location>
        <begin position="17"/>
        <end position="35"/>
    </location>
</feature>
<protein>
    <submittedName>
        <fullName evidence="2">Uncharacterized protein</fullName>
    </submittedName>
</protein>
<evidence type="ECO:0000313" key="2">
    <source>
        <dbReference type="EMBL" id="CAF1646865.1"/>
    </source>
</evidence>
<reference evidence="2" key="1">
    <citation type="submission" date="2021-02" db="EMBL/GenBank/DDBJ databases">
        <authorList>
            <person name="Nowell W R."/>
        </authorList>
    </citation>
    <scope>NUCLEOTIDE SEQUENCE</scope>
</reference>
<feature type="compositionally biased region" description="Low complexity" evidence="1">
    <location>
        <begin position="428"/>
        <end position="439"/>
    </location>
</feature>
<name>A0A816E916_ADIRI</name>
<sequence length="672" mass="75152">MKFKDYLNSLVSRRKSNPATSKSYHQTISKKNSHESNASADCHYDICGYEDISGVVNDDQHSRTQILLARHAELINSIVETRSSQENTFSPCAQCRIVQQSSPIIPPPPLPPKLSIEPQTPVTNRNYSSTLATSNPRRECQHHPKQYHQQQQQFSYQIPLITSQYSTPNPSINSSSSSSLWTTTASLSKKQRSRIRTNPWIGTPTNNRTSTFIESAHLFNQHVLPDPSSSPPEYGIYDPTYRGSPSGLTHSESFPQTTSSASIHIIKPPSPPSVVPPLSSVPTQTSSIVLHQSDSGHGFSLASSRVINSSSSSSSSPPSSSSSPDDTSADGIVTHDKPSNRQKKLKKKTSSTSPLLRKKSPRRALKTEQHFYSNTISSDSGSLTRRTKSKLIHVRQIPGSVVAHHRQQRSVGAMKTNLNKSSLERKNQNPPSQSSSSQSIHDHFSLEFEEILENERSCQQRNERLSPAKSPFILPLDGTLTKTNSRAILKHIEEIENEIRLIKNLDLTHDNEDDDDDDDAEEEYVFSPHAYPEDDNIDLENESHHDTEETEIKDDRQSIYDQVDQWVEKCLTTTTTTNTITNSTDSPATLLHTECDQLSNSIKDYVVCVCSNDDQQTTTLPSPVTKVMTAFYLSSIPNRPTKRTSSFVSEPFKLEELLRVTQNFKSIHECPF</sequence>
<feature type="compositionally biased region" description="Polar residues" evidence="1">
    <location>
        <begin position="246"/>
        <end position="258"/>
    </location>
</feature>
<feature type="region of interest" description="Disordered" evidence="1">
    <location>
        <begin position="300"/>
        <end position="384"/>
    </location>
</feature>
<dbReference type="EMBL" id="CAJNOR010009658">
    <property type="protein sequence ID" value="CAF1646865.1"/>
    <property type="molecule type" value="Genomic_DNA"/>
</dbReference>
<feature type="region of interest" description="Disordered" evidence="1">
    <location>
        <begin position="422"/>
        <end position="441"/>
    </location>
</feature>
<accession>A0A816E916</accession>
<proteinExistence type="predicted"/>